<feature type="active site" description="Tele-AMP-histidine intermediate" evidence="1">
    <location>
        <position position="99"/>
    </location>
</feature>
<reference evidence="5" key="1">
    <citation type="submission" date="2020-01" db="EMBL/GenBank/DDBJ databases">
        <authorList>
            <person name="Meier V. D."/>
            <person name="Meier V D."/>
        </authorList>
    </citation>
    <scope>NUCLEOTIDE SEQUENCE</scope>
    <source>
        <strain evidence="5">HLG_WM_MAG_08</strain>
    </source>
</reference>
<proteinExistence type="predicted"/>
<evidence type="ECO:0000256" key="2">
    <source>
        <dbReference type="PIRSR" id="PIRSR601310-3"/>
    </source>
</evidence>
<keyword evidence="5" id="KW-0378">Hydrolase</keyword>
<accession>A0A6S6TSJ4</accession>
<dbReference type="PROSITE" id="PS00892">
    <property type="entry name" value="HIT_1"/>
    <property type="match status" value="1"/>
</dbReference>
<dbReference type="EC" id="3.6.1.17" evidence="5"/>
<feature type="domain" description="HIT" evidence="4">
    <location>
        <begin position="5"/>
        <end position="110"/>
    </location>
</feature>
<dbReference type="InterPro" id="IPR036265">
    <property type="entry name" value="HIT-like_sf"/>
</dbReference>
<dbReference type="PANTHER" id="PTHR23089">
    <property type="entry name" value="HISTIDINE TRIAD HIT PROTEIN"/>
    <property type="match status" value="1"/>
</dbReference>
<dbReference type="InterPro" id="IPR019808">
    <property type="entry name" value="Histidine_triad_CS"/>
</dbReference>
<dbReference type="PROSITE" id="PS51084">
    <property type="entry name" value="HIT_2"/>
    <property type="match status" value="1"/>
</dbReference>
<dbReference type="GO" id="GO:0004081">
    <property type="term" value="F:bis(5'-nucleosyl)-tetraphosphatase (asymmetrical) activity"/>
    <property type="evidence" value="ECO:0007669"/>
    <property type="project" value="UniProtKB-EC"/>
</dbReference>
<evidence type="ECO:0000256" key="1">
    <source>
        <dbReference type="PIRSR" id="PIRSR601310-1"/>
    </source>
</evidence>
<feature type="short sequence motif" description="Histidine triad motif" evidence="2 3">
    <location>
        <begin position="97"/>
        <end position="101"/>
    </location>
</feature>
<evidence type="ECO:0000256" key="3">
    <source>
        <dbReference type="PROSITE-ProRule" id="PRU00464"/>
    </source>
</evidence>
<evidence type="ECO:0000313" key="5">
    <source>
        <dbReference type="EMBL" id="CAA6819218.1"/>
    </source>
</evidence>
<name>A0A6S6TSJ4_9GAMM</name>
<organism evidence="5">
    <name type="scientific">uncultured Thiotrichaceae bacterium</name>
    <dbReference type="NCBI Taxonomy" id="298394"/>
    <lineage>
        <taxon>Bacteria</taxon>
        <taxon>Pseudomonadati</taxon>
        <taxon>Pseudomonadota</taxon>
        <taxon>Gammaproteobacteria</taxon>
        <taxon>Thiotrichales</taxon>
        <taxon>Thiotrichaceae</taxon>
        <taxon>environmental samples</taxon>
    </lineage>
</organism>
<evidence type="ECO:0000259" key="4">
    <source>
        <dbReference type="PROSITE" id="PS51084"/>
    </source>
</evidence>
<sequence>MSDCLFCKIRDGEIPSTRVYEDDDVIAFNDISPKNQLHVLVVPRKHISTINDIEETDTALIGKMFLAAKKIAADAGYGDGYRVQMNCGEKGGQVVFHIHLHVMAGARTAP</sequence>
<dbReference type="Pfam" id="PF11969">
    <property type="entry name" value="DcpS_C"/>
    <property type="match status" value="1"/>
</dbReference>
<protein>
    <submittedName>
        <fullName evidence="5">Bis(5'-nucleosyl)-tetraphosphatase (Asymmetrical) (EC)</fullName>
        <ecNumber evidence="5">3.6.1.17</ecNumber>
    </submittedName>
</protein>
<dbReference type="CDD" id="cd01276">
    <property type="entry name" value="PKCI_related"/>
    <property type="match status" value="1"/>
</dbReference>
<dbReference type="InterPro" id="IPR001310">
    <property type="entry name" value="Histidine_triad_HIT"/>
</dbReference>
<dbReference type="PRINTS" id="PR00332">
    <property type="entry name" value="HISTRIAD"/>
</dbReference>
<dbReference type="InterPro" id="IPR011146">
    <property type="entry name" value="HIT-like"/>
</dbReference>
<dbReference type="Gene3D" id="3.30.428.10">
    <property type="entry name" value="HIT-like"/>
    <property type="match status" value="1"/>
</dbReference>
<dbReference type="AlphaFoldDB" id="A0A6S6TSJ4"/>
<gene>
    <name evidence="5" type="ORF">HELGO_WM20868</name>
</gene>
<dbReference type="EMBL" id="CACVAV010000299">
    <property type="protein sequence ID" value="CAA6819218.1"/>
    <property type="molecule type" value="Genomic_DNA"/>
</dbReference>
<dbReference type="SUPFAM" id="SSF54197">
    <property type="entry name" value="HIT-like"/>
    <property type="match status" value="1"/>
</dbReference>